<protein>
    <recommendedName>
        <fullName evidence="4">Major facilitator superfamily (MFS) profile domain-containing protein</fullName>
    </recommendedName>
</protein>
<name>A0ABT2GRI6_9MICO</name>
<gene>
    <name evidence="2" type="ORF">N1027_11855</name>
</gene>
<dbReference type="RefSeq" id="WP_259508135.1">
    <property type="nucleotide sequence ID" value="NZ_JANLCM010000002.1"/>
</dbReference>
<organism evidence="2 3">
    <name type="scientific">Herbiconiux aconitum</name>
    <dbReference type="NCBI Taxonomy" id="2970913"/>
    <lineage>
        <taxon>Bacteria</taxon>
        <taxon>Bacillati</taxon>
        <taxon>Actinomycetota</taxon>
        <taxon>Actinomycetes</taxon>
        <taxon>Micrococcales</taxon>
        <taxon>Microbacteriaceae</taxon>
        <taxon>Herbiconiux</taxon>
    </lineage>
</organism>
<keyword evidence="3" id="KW-1185">Reference proteome</keyword>
<reference evidence="2" key="1">
    <citation type="submission" date="2022-08" db="EMBL/GenBank/DDBJ databases">
        <authorList>
            <person name="Deng Y."/>
            <person name="Han X.-F."/>
            <person name="Zhang Y.-Q."/>
        </authorList>
    </citation>
    <scope>NUCLEOTIDE SEQUENCE</scope>
    <source>
        <strain evidence="2">CPCC 205763</strain>
    </source>
</reference>
<keyword evidence="1" id="KW-0472">Membrane</keyword>
<dbReference type="Proteomes" id="UP001165584">
    <property type="component" value="Unassembled WGS sequence"/>
</dbReference>
<evidence type="ECO:0000313" key="3">
    <source>
        <dbReference type="Proteomes" id="UP001165584"/>
    </source>
</evidence>
<feature type="transmembrane region" description="Helical" evidence="1">
    <location>
        <begin position="14"/>
        <end position="34"/>
    </location>
</feature>
<keyword evidence="1" id="KW-0812">Transmembrane</keyword>
<feature type="transmembrane region" description="Helical" evidence="1">
    <location>
        <begin position="114"/>
        <end position="133"/>
    </location>
</feature>
<keyword evidence="1" id="KW-1133">Transmembrane helix</keyword>
<feature type="transmembrane region" description="Helical" evidence="1">
    <location>
        <begin position="85"/>
        <end position="108"/>
    </location>
</feature>
<comment type="caution">
    <text evidence="2">The sequence shown here is derived from an EMBL/GenBank/DDBJ whole genome shotgun (WGS) entry which is preliminary data.</text>
</comment>
<sequence length="150" mass="15911">MATGQTPEPYARFIWRYAMASGFAGFALFLATMSSDDWHWMGFVLPIAMFVGLLGWLVGFAAGVVVNSAALFFARASKVEPRRSIWATVVVGASSGLSGLLLAVGFSGFQHVSLGWPAVIIAAMFAVLSVLLWRIGEPAGSPSVPAEARD</sequence>
<evidence type="ECO:0000256" key="1">
    <source>
        <dbReference type="SAM" id="Phobius"/>
    </source>
</evidence>
<proteinExistence type="predicted"/>
<feature type="transmembrane region" description="Helical" evidence="1">
    <location>
        <begin position="40"/>
        <end position="73"/>
    </location>
</feature>
<accession>A0ABT2GRI6</accession>
<evidence type="ECO:0000313" key="2">
    <source>
        <dbReference type="EMBL" id="MCS5718829.1"/>
    </source>
</evidence>
<dbReference type="EMBL" id="JANLCM010000002">
    <property type="protein sequence ID" value="MCS5718829.1"/>
    <property type="molecule type" value="Genomic_DNA"/>
</dbReference>
<evidence type="ECO:0008006" key="4">
    <source>
        <dbReference type="Google" id="ProtNLM"/>
    </source>
</evidence>